<dbReference type="InParanoid" id="B8BYQ9"/>
<feature type="compositionally biased region" description="Basic and acidic residues" evidence="1">
    <location>
        <begin position="214"/>
        <end position="227"/>
    </location>
</feature>
<dbReference type="InterPro" id="IPR050710">
    <property type="entry name" value="Band7/mec-2_domain"/>
</dbReference>
<dbReference type="HOGENOM" id="CLU_416532_0_0_1"/>
<keyword evidence="4" id="KW-1185">Reference proteome</keyword>
<evidence type="ECO:0000256" key="1">
    <source>
        <dbReference type="SAM" id="MobiDB-lite"/>
    </source>
</evidence>
<dbReference type="EMBL" id="CM000640">
    <property type="protein sequence ID" value="EED94419.1"/>
    <property type="molecule type" value="Genomic_DNA"/>
</dbReference>
<feature type="region of interest" description="Disordered" evidence="1">
    <location>
        <begin position="208"/>
        <end position="227"/>
    </location>
</feature>
<protein>
    <recommendedName>
        <fullName evidence="2">Band 7 domain-containing protein</fullName>
    </recommendedName>
</protein>
<evidence type="ECO:0000259" key="2">
    <source>
        <dbReference type="Pfam" id="PF01145"/>
    </source>
</evidence>
<feature type="domain" description="Band 7" evidence="2">
    <location>
        <begin position="245"/>
        <end position="289"/>
    </location>
</feature>
<reference evidence="3 4" key="1">
    <citation type="journal article" date="2004" name="Science">
        <title>The genome of the diatom Thalassiosira pseudonana: ecology, evolution, and metabolism.</title>
        <authorList>
            <person name="Armbrust E.V."/>
            <person name="Berges J.A."/>
            <person name="Bowler C."/>
            <person name="Green B.R."/>
            <person name="Martinez D."/>
            <person name="Putnam N.H."/>
            <person name="Zhou S."/>
            <person name="Allen A.E."/>
            <person name="Apt K.E."/>
            <person name="Bechner M."/>
            <person name="Brzezinski M.A."/>
            <person name="Chaal B.K."/>
            <person name="Chiovitti A."/>
            <person name="Davis A.K."/>
            <person name="Demarest M.S."/>
            <person name="Detter J.C."/>
            <person name="Glavina T."/>
            <person name="Goodstein D."/>
            <person name="Hadi M.Z."/>
            <person name="Hellsten U."/>
            <person name="Hildebrand M."/>
            <person name="Jenkins B.D."/>
            <person name="Jurka J."/>
            <person name="Kapitonov V.V."/>
            <person name="Kroger N."/>
            <person name="Lau W.W."/>
            <person name="Lane T.W."/>
            <person name="Larimer F.W."/>
            <person name="Lippmeier J.C."/>
            <person name="Lucas S."/>
            <person name="Medina M."/>
            <person name="Montsant A."/>
            <person name="Obornik M."/>
            <person name="Parker M.S."/>
            <person name="Palenik B."/>
            <person name="Pazour G.J."/>
            <person name="Richardson P.M."/>
            <person name="Rynearson T.A."/>
            <person name="Saito M.A."/>
            <person name="Schwartz D.C."/>
            <person name="Thamatrakoln K."/>
            <person name="Valentin K."/>
            <person name="Vardi A."/>
            <person name="Wilkerson F.P."/>
            <person name="Rokhsar D.S."/>
        </authorList>
    </citation>
    <scope>NUCLEOTIDE SEQUENCE [LARGE SCALE GENOMIC DNA]</scope>
    <source>
        <strain evidence="3 4">CCMP1335</strain>
    </source>
</reference>
<dbReference type="Gene3D" id="3.30.479.30">
    <property type="entry name" value="Band 7 domain"/>
    <property type="match status" value="1"/>
</dbReference>
<dbReference type="AlphaFoldDB" id="B8BYQ9"/>
<evidence type="ECO:0000313" key="3">
    <source>
        <dbReference type="EMBL" id="EED94419.1"/>
    </source>
</evidence>
<dbReference type="RefSeq" id="XP_002288983.1">
    <property type="nucleotide sequence ID" value="XM_002288947.1"/>
</dbReference>
<accession>B8BYQ9</accession>
<dbReference type="InterPro" id="IPR036013">
    <property type="entry name" value="Band_7/SPFH_dom_sf"/>
</dbReference>
<dbReference type="GeneID" id="7445325"/>
<dbReference type="KEGG" id="tps:THAPSDRAFT_21918"/>
<sequence length="659" mass="72033">MSAKPSTTTLSSIDIHDAGEANGVFGCDTSVMVARPGKICCMFPLFWFTIPEGFYALVTRHGAHEPYTDASGKTSPVWPSGLHVGPPWLKVSHLVTKQAMLFNTEIRGCKTKDNVTVLIDISILLRVMGDEAEVTAGDNPQNVYKFVHEVTPVGLSAQLKDAQAEAVRTLARSVYHTEVFGLRNVSHSELEGVQEKLFSPEAMVRGVGGVDGSADEKKDQEQKDTEGEHDYYDTLEAGFNVEAGAGVTEAMKVRLNRQFNSQGIEILDVIIKDIKLPSTIQTQMSQKTMVISQNAMQRMQQKHAMLSLLQEEEIKTLIQTHQEQMKELEKDGEYEVMMEQFKLEQLHAEGERQIKSIETQRDIDVELVQVESNLTVQRIQDETKLETERIREQSVAESAMELAKARAEVDVILANGELEAAKNSAIGDKAIFEAEGIAAPLNRRLNDHATKLHKLSAQQALASNEKLVIVGTDGGKAANALLRADAAFSKTSILAQDQHSREAVLTELAVASGRGDVRILVGGDAALTKASIRYNVLQRGVKVGKMFDLHWVQEGMPVLRFTPSIQPITPNQPLPVHTTSTCTERETHRQLTIIADNMKLPTCGIVLVAMPITAQSGGNYCGTGWMDAVSRCAKPCPSGAPTDCMTGETCFAGTPVSTV</sequence>
<dbReference type="Proteomes" id="UP000001449">
    <property type="component" value="Chromosome 3"/>
</dbReference>
<evidence type="ECO:0000313" key="4">
    <source>
        <dbReference type="Proteomes" id="UP000001449"/>
    </source>
</evidence>
<dbReference type="PANTHER" id="PTHR43327">
    <property type="entry name" value="STOMATIN-LIKE PROTEIN 2, MITOCHONDRIAL"/>
    <property type="match status" value="1"/>
</dbReference>
<dbReference type="Pfam" id="PF01145">
    <property type="entry name" value="Band_7"/>
    <property type="match status" value="2"/>
</dbReference>
<feature type="domain" description="Band 7" evidence="2">
    <location>
        <begin position="49"/>
        <end position="180"/>
    </location>
</feature>
<proteinExistence type="predicted"/>
<dbReference type="InterPro" id="IPR001107">
    <property type="entry name" value="Band_7"/>
</dbReference>
<reference evidence="3 4" key="2">
    <citation type="journal article" date="2008" name="Nature">
        <title>The Phaeodactylum genome reveals the evolutionary history of diatom genomes.</title>
        <authorList>
            <person name="Bowler C."/>
            <person name="Allen A.E."/>
            <person name="Badger J.H."/>
            <person name="Grimwood J."/>
            <person name="Jabbari K."/>
            <person name="Kuo A."/>
            <person name="Maheswari U."/>
            <person name="Martens C."/>
            <person name="Maumus F."/>
            <person name="Otillar R.P."/>
            <person name="Rayko E."/>
            <person name="Salamov A."/>
            <person name="Vandepoele K."/>
            <person name="Beszteri B."/>
            <person name="Gruber A."/>
            <person name="Heijde M."/>
            <person name="Katinka M."/>
            <person name="Mock T."/>
            <person name="Valentin K."/>
            <person name="Verret F."/>
            <person name="Berges J.A."/>
            <person name="Brownlee C."/>
            <person name="Cadoret J.P."/>
            <person name="Chiovitti A."/>
            <person name="Choi C.J."/>
            <person name="Coesel S."/>
            <person name="De Martino A."/>
            <person name="Detter J.C."/>
            <person name="Durkin C."/>
            <person name="Falciatore A."/>
            <person name="Fournet J."/>
            <person name="Haruta M."/>
            <person name="Huysman M.J."/>
            <person name="Jenkins B.D."/>
            <person name="Jiroutova K."/>
            <person name="Jorgensen R.E."/>
            <person name="Joubert Y."/>
            <person name="Kaplan A."/>
            <person name="Kroger N."/>
            <person name="Kroth P.G."/>
            <person name="La Roche J."/>
            <person name="Lindquist E."/>
            <person name="Lommer M."/>
            <person name="Martin-Jezequel V."/>
            <person name="Lopez P.J."/>
            <person name="Lucas S."/>
            <person name="Mangogna M."/>
            <person name="McGinnis K."/>
            <person name="Medlin L.K."/>
            <person name="Montsant A."/>
            <person name="Oudot-Le Secq M.P."/>
            <person name="Napoli C."/>
            <person name="Obornik M."/>
            <person name="Parker M.S."/>
            <person name="Petit J.L."/>
            <person name="Porcel B.M."/>
            <person name="Poulsen N."/>
            <person name="Robison M."/>
            <person name="Rychlewski L."/>
            <person name="Rynearson T.A."/>
            <person name="Schmutz J."/>
            <person name="Shapiro H."/>
            <person name="Siaut M."/>
            <person name="Stanley M."/>
            <person name="Sussman M.R."/>
            <person name="Taylor A.R."/>
            <person name="Vardi A."/>
            <person name="von Dassow P."/>
            <person name="Vyverman W."/>
            <person name="Willis A."/>
            <person name="Wyrwicz L.S."/>
            <person name="Rokhsar D.S."/>
            <person name="Weissenbach J."/>
            <person name="Armbrust E.V."/>
            <person name="Green B.R."/>
            <person name="Van de Peer Y."/>
            <person name="Grigoriev I.V."/>
        </authorList>
    </citation>
    <scope>NUCLEOTIDE SEQUENCE [LARGE SCALE GENOMIC DNA]</scope>
    <source>
        <strain evidence="3 4">CCMP1335</strain>
    </source>
</reference>
<organism evidence="3 4">
    <name type="scientific">Thalassiosira pseudonana</name>
    <name type="common">Marine diatom</name>
    <name type="synonym">Cyclotella nana</name>
    <dbReference type="NCBI Taxonomy" id="35128"/>
    <lineage>
        <taxon>Eukaryota</taxon>
        <taxon>Sar</taxon>
        <taxon>Stramenopiles</taxon>
        <taxon>Ochrophyta</taxon>
        <taxon>Bacillariophyta</taxon>
        <taxon>Coscinodiscophyceae</taxon>
        <taxon>Thalassiosirophycidae</taxon>
        <taxon>Thalassiosirales</taxon>
        <taxon>Thalassiosiraceae</taxon>
        <taxon>Thalassiosira</taxon>
    </lineage>
</organism>
<gene>
    <name evidence="3" type="ORF">THAPSDRAFT_21918</name>
</gene>
<dbReference type="OMA" id="TVGINIC"/>
<dbReference type="PANTHER" id="PTHR43327:SF9">
    <property type="entry name" value="BAND 7 DOMAIN-CONTAINING PROTEIN"/>
    <property type="match status" value="1"/>
</dbReference>
<dbReference type="eggNOG" id="ENOG502QVZP">
    <property type="taxonomic scope" value="Eukaryota"/>
</dbReference>
<dbReference type="PaxDb" id="35128-Thaps21918"/>
<name>B8BYQ9_THAPS</name>